<keyword evidence="2" id="KW-1185">Reference proteome</keyword>
<dbReference type="OrthoDB" id="2420210at2759"/>
<reference evidence="1" key="1">
    <citation type="submission" date="2022-08" db="EMBL/GenBank/DDBJ databases">
        <authorList>
            <person name="Kallberg Y."/>
            <person name="Tangrot J."/>
            <person name="Rosling A."/>
        </authorList>
    </citation>
    <scope>NUCLEOTIDE SEQUENCE</scope>
    <source>
        <strain evidence="1">Wild A</strain>
    </source>
</reference>
<dbReference type="Proteomes" id="UP001153678">
    <property type="component" value="Unassembled WGS sequence"/>
</dbReference>
<dbReference type="EMBL" id="CAMKVN010003894">
    <property type="protein sequence ID" value="CAI2185856.1"/>
    <property type="molecule type" value="Genomic_DNA"/>
</dbReference>
<gene>
    <name evidence="1" type="ORF">FWILDA_LOCUS12286</name>
</gene>
<evidence type="ECO:0000313" key="2">
    <source>
        <dbReference type="Proteomes" id="UP001153678"/>
    </source>
</evidence>
<sequence length="90" mass="10243">ENNLTIPIISDSQPDRFQSFIKYINPSGKLTIPSIIGINISSIIRMLKGVVHKIYPELYPELQAFTKAQEMTEKIIGTIEKKGKRLRSEL</sequence>
<feature type="non-terminal residue" evidence="1">
    <location>
        <position position="1"/>
    </location>
</feature>
<accession>A0A9W4SYB9</accession>
<evidence type="ECO:0000313" key="1">
    <source>
        <dbReference type="EMBL" id="CAI2185856.1"/>
    </source>
</evidence>
<protein>
    <submittedName>
        <fullName evidence="1">11375_t:CDS:1</fullName>
    </submittedName>
</protein>
<organism evidence="1 2">
    <name type="scientific">Funneliformis geosporum</name>
    <dbReference type="NCBI Taxonomy" id="1117311"/>
    <lineage>
        <taxon>Eukaryota</taxon>
        <taxon>Fungi</taxon>
        <taxon>Fungi incertae sedis</taxon>
        <taxon>Mucoromycota</taxon>
        <taxon>Glomeromycotina</taxon>
        <taxon>Glomeromycetes</taxon>
        <taxon>Glomerales</taxon>
        <taxon>Glomeraceae</taxon>
        <taxon>Funneliformis</taxon>
    </lineage>
</organism>
<name>A0A9W4SYB9_9GLOM</name>
<dbReference type="AlphaFoldDB" id="A0A9W4SYB9"/>
<proteinExistence type="predicted"/>
<comment type="caution">
    <text evidence="1">The sequence shown here is derived from an EMBL/GenBank/DDBJ whole genome shotgun (WGS) entry which is preliminary data.</text>
</comment>